<evidence type="ECO:0000259" key="8">
    <source>
        <dbReference type="Pfam" id="PF17676"/>
    </source>
</evidence>
<dbReference type="PANTHER" id="PTHR30237:SF2">
    <property type="entry name" value="MUREIN TETRAPEPTIDE CARBOXYPEPTIDASE"/>
    <property type="match status" value="1"/>
</dbReference>
<organism evidence="9 10">
    <name type="scientific">Botrimarina mediterranea</name>
    <dbReference type="NCBI Taxonomy" id="2528022"/>
    <lineage>
        <taxon>Bacteria</taxon>
        <taxon>Pseudomonadati</taxon>
        <taxon>Planctomycetota</taxon>
        <taxon>Planctomycetia</taxon>
        <taxon>Pirellulales</taxon>
        <taxon>Lacipirellulaceae</taxon>
        <taxon>Botrimarina</taxon>
    </lineage>
</organism>
<feature type="domain" description="LD-carboxypeptidase N-terminal" evidence="7">
    <location>
        <begin position="21"/>
        <end position="137"/>
    </location>
</feature>
<evidence type="ECO:0000256" key="6">
    <source>
        <dbReference type="PIRSR" id="PIRSR028757-1"/>
    </source>
</evidence>
<dbReference type="Gene3D" id="3.40.50.10740">
    <property type="entry name" value="Class I glutamine amidotransferase-like"/>
    <property type="match status" value="1"/>
</dbReference>
<dbReference type="InterPro" id="IPR040921">
    <property type="entry name" value="Peptidase_S66C"/>
</dbReference>
<dbReference type="AlphaFoldDB" id="A0A518K6W0"/>
<dbReference type="InterPro" id="IPR040449">
    <property type="entry name" value="Peptidase_S66_N"/>
</dbReference>
<dbReference type="InterPro" id="IPR027478">
    <property type="entry name" value="LdcA_N"/>
</dbReference>
<reference evidence="9 10" key="1">
    <citation type="submission" date="2019-02" db="EMBL/GenBank/DDBJ databases">
        <title>Deep-cultivation of Planctomycetes and their phenomic and genomic characterization uncovers novel biology.</title>
        <authorList>
            <person name="Wiegand S."/>
            <person name="Jogler M."/>
            <person name="Boedeker C."/>
            <person name="Pinto D."/>
            <person name="Vollmers J."/>
            <person name="Rivas-Marin E."/>
            <person name="Kohn T."/>
            <person name="Peeters S.H."/>
            <person name="Heuer A."/>
            <person name="Rast P."/>
            <person name="Oberbeckmann S."/>
            <person name="Bunk B."/>
            <person name="Jeske O."/>
            <person name="Meyerdierks A."/>
            <person name="Storesund J.E."/>
            <person name="Kallscheuer N."/>
            <person name="Luecker S."/>
            <person name="Lage O.M."/>
            <person name="Pohl T."/>
            <person name="Merkel B.J."/>
            <person name="Hornburger P."/>
            <person name="Mueller R.-W."/>
            <person name="Bruemmer F."/>
            <person name="Labrenz M."/>
            <person name="Spormann A.M."/>
            <person name="Op den Camp H."/>
            <person name="Overmann J."/>
            <person name="Amann R."/>
            <person name="Jetten M.S.M."/>
            <person name="Mascher T."/>
            <person name="Medema M.H."/>
            <person name="Devos D.P."/>
            <person name="Kaster A.-K."/>
            <person name="Ovreas L."/>
            <person name="Rohde M."/>
            <person name="Galperin M.Y."/>
            <person name="Jogler C."/>
        </authorList>
    </citation>
    <scope>NUCLEOTIDE SEQUENCE [LARGE SCALE GENOMIC DNA]</scope>
    <source>
        <strain evidence="9 10">Spa11</strain>
    </source>
</reference>
<dbReference type="InterPro" id="IPR003507">
    <property type="entry name" value="S66_fam"/>
</dbReference>
<keyword evidence="10" id="KW-1185">Reference proteome</keyword>
<feature type="active site" description="Nucleophile" evidence="6">
    <location>
        <position position="117"/>
    </location>
</feature>
<keyword evidence="3" id="KW-0645">Protease</keyword>
<dbReference type="EC" id="3.4.16.-" evidence="9"/>
<dbReference type="PANTHER" id="PTHR30237">
    <property type="entry name" value="MURAMOYLTETRAPEPTIDE CARBOXYPEPTIDASE"/>
    <property type="match status" value="1"/>
</dbReference>
<dbReference type="Proteomes" id="UP000316426">
    <property type="component" value="Chromosome"/>
</dbReference>
<proteinExistence type="inferred from homology"/>
<dbReference type="Gene3D" id="3.50.30.60">
    <property type="entry name" value="LD-carboxypeptidase A C-terminal domain-like"/>
    <property type="match status" value="1"/>
</dbReference>
<dbReference type="SUPFAM" id="SSF141986">
    <property type="entry name" value="LD-carboxypeptidase A C-terminal domain-like"/>
    <property type="match status" value="1"/>
</dbReference>
<feature type="active site" description="Charge relay system" evidence="6">
    <location>
        <position position="285"/>
    </location>
</feature>
<evidence type="ECO:0000256" key="3">
    <source>
        <dbReference type="ARBA" id="ARBA00022670"/>
    </source>
</evidence>
<dbReference type="EMBL" id="CP036349">
    <property type="protein sequence ID" value="QDV73525.1"/>
    <property type="molecule type" value="Genomic_DNA"/>
</dbReference>
<keyword evidence="4 9" id="KW-0378">Hydrolase</keyword>
<dbReference type="GO" id="GO:0008236">
    <property type="term" value="F:serine-type peptidase activity"/>
    <property type="evidence" value="ECO:0007669"/>
    <property type="project" value="UniProtKB-KW"/>
</dbReference>
<feature type="active site" description="Charge relay system" evidence="6">
    <location>
        <position position="218"/>
    </location>
</feature>
<keyword evidence="5" id="KW-0720">Serine protease</keyword>
<dbReference type="PIRSF" id="PIRSF028757">
    <property type="entry name" value="LD-carboxypeptidase"/>
    <property type="match status" value="1"/>
</dbReference>
<dbReference type="GO" id="GO:0004180">
    <property type="term" value="F:carboxypeptidase activity"/>
    <property type="evidence" value="ECO:0007669"/>
    <property type="project" value="UniProtKB-KW"/>
</dbReference>
<evidence type="ECO:0000256" key="2">
    <source>
        <dbReference type="ARBA" id="ARBA00022645"/>
    </source>
</evidence>
<dbReference type="RefSeq" id="WP_145110664.1">
    <property type="nucleotide sequence ID" value="NZ_CP036349.1"/>
</dbReference>
<dbReference type="CDD" id="cd07025">
    <property type="entry name" value="Peptidase_S66"/>
    <property type="match status" value="1"/>
</dbReference>
<dbReference type="GO" id="GO:0006508">
    <property type="term" value="P:proteolysis"/>
    <property type="evidence" value="ECO:0007669"/>
    <property type="project" value="UniProtKB-KW"/>
</dbReference>
<name>A0A518K6W0_9BACT</name>
<dbReference type="Pfam" id="PF02016">
    <property type="entry name" value="Peptidase_S66"/>
    <property type="match status" value="1"/>
</dbReference>
<protein>
    <submittedName>
        <fullName evidence="9">Putative murein peptide carboxypeptidase</fullName>
        <ecNumber evidence="9">3.4.16.-</ecNumber>
    </submittedName>
</protein>
<accession>A0A518K6W0</accession>
<evidence type="ECO:0000313" key="10">
    <source>
        <dbReference type="Proteomes" id="UP000316426"/>
    </source>
</evidence>
<dbReference type="SUPFAM" id="SSF52317">
    <property type="entry name" value="Class I glutamine amidotransferase-like"/>
    <property type="match status" value="1"/>
</dbReference>
<dbReference type="InterPro" id="IPR027461">
    <property type="entry name" value="Carboxypeptidase_A_C_sf"/>
</dbReference>
<keyword evidence="2 9" id="KW-0121">Carboxypeptidase</keyword>
<sequence>MSDTQRKPLAIPPALRPGDAISIVAPASSPQRDRFEAAMANLTARGYRPKTYRDFCTPHGFLSGTDDERITELEAAFRDPETTMVLAVRGGYGCGRILDRVDFGLLAARPKIVCGYSDLTALHAAIQRRCGLVSFHGPNLVAGLGAGGEEQGAETEASFAMFSGQNLRDLAAPARYNVRMLSIGVAEGEMIGGNLAVLMGLLGTPDEPDFDGAVLLIEDTGEEPYRVDRMLTQLRTSGRLGQIAGAVLGYFSDYDKESRPTVDEVLAEFFGPLGVPVIAGAPFGHEHPNLPLPMGAIVRLDADAPGLELLQPVVLS</sequence>
<evidence type="ECO:0000259" key="7">
    <source>
        <dbReference type="Pfam" id="PF02016"/>
    </source>
</evidence>
<gene>
    <name evidence="9" type="primary">ykfA_2</name>
    <name evidence="9" type="ORF">Spa11_17230</name>
</gene>
<feature type="domain" description="LD-carboxypeptidase C-terminal" evidence="8">
    <location>
        <begin position="187"/>
        <end position="300"/>
    </location>
</feature>
<evidence type="ECO:0000256" key="1">
    <source>
        <dbReference type="ARBA" id="ARBA00010233"/>
    </source>
</evidence>
<dbReference type="Pfam" id="PF17676">
    <property type="entry name" value="Peptidase_S66C"/>
    <property type="match status" value="1"/>
</dbReference>
<comment type="similarity">
    <text evidence="1">Belongs to the peptidase S66 family.</text>
</comment>
<evidence type="ECO:0000313" key="9">
    <source>
        <dbReference type="EMBL" id="QDV73525.1"/>
    </source>
</evidence>
<dbReference type="InterPro" id="IPR029062">
    <property type="entry name" value="Class_I_gatase-like"/>
</dbReference>
<evidence type="ECO:0000256" key="4">
    <source>
        <dbReference type="ARBA" id="ARBA00022801"/>
    </source>
</evidence>
<evidence type="ECO:0000256" key="5">
    <source>
        <dbReference type="ARBA" id="ARBA00022825"/>
    </source>
</evidence>
<dbReference type="KEGG" id="bmei:Spa11_17230"/>